<dbReference type="EMBL" id="NAEP01000050">
    <property type="protein sequence ID" value="PDQ34563.1"/>
    <property type="molecule type" value="Genomic_DNA"/>
</dbReference>
<organism evidence="1 2">
    <name type="scientific">Candidatus Lumbricidiphila eiseniae</name>
    <dbReference type="NCBI Taxonomy" id="1969409"/>
    <lineage>
        <taxon>Bacteria</taxon>
        <taxon>Bacillati</taxon>
        <taxon>Actinomycetota</taxon>
        <taxon>Actinomycetes</taxon>
        <taxon>Micrococcales</taxon>
        <taxon>Microbacteriaceae</taxon>
        <taxon>Candidatus Lumbricidiphila</taxon>
    </lineage>
</organism>
<name>A0A2A6FQ77_9MICO</name>
<dbReference type="AlphaFoldDB" id="A0A2A6FQ77"/>
<proteinExistence type="predicted"/>
<protein>
    <recommendedName>
        <fullName evidence="3">Transposase IS30-like HTH domain-containing protein</fullName>
    </recommendedName>
</protein>
<evidence type="ECO:0000313" key="2">
    <source>
        <dbReference type="Proteomes" id="UP000219994"/>
    </source>
</evidence>
<sequence length="71" mass="7673">MPGKLTPQCLSDRLSTEQITTAISRHESGDSATIIARSLGVAPSALLRLLRERDVAIRKDGIPTEFAKQLA</sequence>
<evidence type="ECO:0000313" key="1">
    <source>
        <dbReference type="EMBL" id="PDQ34563.1"/>
    </source>
</evidence>
<gene>
    <name evidence="1" type="ORF">B5766_10240</name>
</gene>
<reference evidence="2" key="1">
    <citation type="submission" date="2017-03" db="EMBL/GenBank/DDBJ databases">
        <authorList>
            <person name="Lund M.B."/>
        </authorList>
    </citation>
    <scope>NUCLEOTIDE SEQUENCE [LARGE SCALE GENOMIC DNA]</scope>
</reference>
<dbReference type="Proteomes" id="UP000219994">
    <property type="component" value="Unassembled WGS sequence"/>
</dbReference>
<comment type="caution">
    <text evidence="1">The sequence shown here is derived from an EMBL/GenBank/DDBJ whole genome shotgun (WGS) entry which is preliminary data.</text>
</comment>
<accession>A0A2A6FQ77</accession>
<evidence type="ECO:0008006" key="3">
    <source>
        <dbReference type="Google" id="ProtNLM"/>
    </source>
</evidence>